<dbReference type="InterPro" id="IPR040704">
    <property type="entry name" value="HEPN_AbiU2"/>
</dbReference>
<evidence type="ECO:0000259" key="1">
    <source>
        <dbReference type="Pfam" id="PF18734"/>
    </source>
</evidence>
<gene>
    <name evidence="2" type="ORF">VAE063_990057</name>
</gene>
<keyword evidence="3" id="KW-1185">Reference proteome</keyword>
<organism evidence="2 3">
    <name type="scientific">Vibrio aestuarianus</name>
    <dbReference type="NCBI Taxonomy" id="28171"/>
    <lineage>
        <taxon>Bacteria</taxon>
        <taxon>Pseudomonadati</taxon>
        <taxon>Pseudomonadota</taxon>
        <taxon>Gammaproteobacteria</taxon>
        <taxon>Vibrionales</taxon>
        <taxon>Vibrionaceae</taxon>
        <taxon>Vibrio</taxon>
    </lineage>
</organism>
<feature type="domain" description="HEPN AbiU2-like" evidence="1">
    <location>
        <begin position="16"/>
        <end position="228"/>
    </location>
</feature>
<accession>A0ABM9FUH7</accession>
<evidence type="ECO:0000313" key="2">
    <source>
        <dbReference type="EMBL" id="CAH8241947.1"/>
    </source>
</evidence>
<comment type="caution">
    <text evidence="2">The sequence shown here is derived from an EMBL/GenBank/DDBJ whole genome shotgun (WGS) entry which is preliminary data.</text>
</comment>
<dbReference type="Pfam" id="PF18734">
    <property type="entry name" value="HEPN_AbiU2"/>
    <property type="match status" value="1"/>
</dbReference>
<name>A0ABM9FUH7_9VIBR</name>
<dbReference type="EMBL" id="CALYLK010000140">
    <property type="protein sequence ID" value="CAH8241947.1"/>
    <property type="molecule type" value="Genomic_DNA"/>
</dbReference>
<evidence type="ECO:0000313" key="3">
    <source>
        <dbReference type="Proteomes" id="UP001152658"/>
    </source>
</evidence>
<dbReference type="Proteomes" id="UP001152658">
    <property type="component" value="Unassembled WGS sequence"/>
</dbReference>
<sequence>MNSKIQNRIEKNEMMLSSIVNTYFQADQNQKLFGRLLDNPDLLARWDGSYAASGVNSIRFSLYMYVLSEMRAILFDTHKKVASIHNVLKSLEDENFLNQLRKWFCDTSQNEILSFDGSLSEETKNYFRAEDSKLKATWFEQLLEQATTNYEVLLTSEIGSRVNNARNKMISHKEFQSAEGAGRRVFEANDFGLVYSDAKDIIEMSHDIIFPLYSLFTKSHFDSKHSMEHHKVVANEFWSK</sequence>
<proteinExistence type="predicted"/>
<dbReference type="RefSeq" id="WP_168524156.1">
    <property type="nucleotide sequence ID" value="NZ_CALYLA010000024.1"/>
</dbReference>
<protein>
    <submittedName>
        <fullName evidence="2">HEPN_AbiU2 domain-containing protein</fullName>
    </submittedName>
</protein>
<reference evidence="2" key="1">
    <citation type="submission" date="2022-06" db="EMBL/GenBank/DDBJ databases">
        <authorList>
            <person name="Goudenege D."/>
            <person name="Le Roux F."/>
        </authorList>
    </citation>
    <scope>NUCLEOTIDE SEQUENCE</scope>
    <source>
        <strain evidence="2">12-063</strain>
    </source>
</reference>